<evidence type="ECO:0000313" key="5">
    <source>
        <dbReference type="EMBL" id="KAJ0983861.1"/>
    </source>
</evidence>
<keyword evidence="2" id="KW-0812">Transmembrane</keyword>
<keyword evidence="3" id="KW-1133">Transmembrane helix</keyword>
<evidence type="ECO:0000313" key="6">
    <source>
        <dbReference type="Proteomes" id="UP001085076"/>
    </source>
</evidence>
<dbReference type="Proteomes" id="UP001085076">
    <property type="component" value="Miscellaneous, Linkage group lg01"/>
</dbReference>
<gene>
    <name evidence="5" type="ORF">J5N97_002217</name>
</gene>
<evidence type="ECO:0000256" key="1">
    <source>
        <dbReference type="ARBA" id="ARBA00004194"/>
    </source>
</evidence>
<reference evidence="5" key="1">
    <citation type="submission" date="2021-03" db="EMBL/GenBank/DDBJ databases">
        <authorList>
            <person name="Li Z."/>
            <person name="Yang C."/>
        </authorList>
    </citation>
    <scope>NUCLEOTIDE SEQUENCE</scope>
    <source>
        <strain evidence="5">Dzin_1.0</strain>
        <tissue evidence="5">Leaf</tissue>
    </source>
</reference>
<dbReference type="PANTHER" id="PTHR31444">
    <property type="entry name" value="OS11G0490100 PROTEIN"/>
    <property type="match status" value="1"/>
</dbReference>
<dbReference type="EMBL" id="JAGGNH010000001">
    <property type="protein sequence ID" value="KAJ0983861.1"/>
    <property type="molecule type" value="Genomic_DNA"/>
</dbReference>
<name>A0A9D5D2B1_9LILI</name>
<evidence type="ECO:0000256" key="2">
    <source>
        <dbReference type="ARBA" id="ARBA00022692"/>
    </source>
</evidence>
<dbReference type="Pfam" id="PF21729">
    <property type="entry name" value="IRX15_IRX15L_GXM"/>
    <property type="match status" value="1"/>
</dbReference>
<dbReference type="GO" id="GO:0000139">
    <property type="term" value="C:Golgi membrane"/>
    <property type="evidence" value="ECO:0007669"/>
    <property type="project" value="UniProtKB-SubCell"/>
</dbReference>
<proteinExistence type="predicted"/>
<evidence type="ECO:0008006" key="7">
    <source>
        <dbReference type="Google" id="ProtNLM"/>
    </source>
</evidence>
<reference evidence="5" key="2">
    <citation type="journal article" date="2022" name="Hortic Res">
        <title>The genome of Dioscorea zingiberensis sheds light on the biosynthesis, origin and evolution of the medicinally important diosgenin saponins.</title>
        <authorList>
            <person name="Li Y."/>
            <person name="Tan C."/>
            <person name="Li Z."/>
            <person name="Guo J."/>
            <person name="Li S."/>
            <person name="Chen X."/>
            <person name="Wang C."/>
            <person name="Dai X."/>
            <person name="Yang H."/>
            <person name="Song W."/>
            <person name="Hou L."/>
            <person name="Xu J."/>
            <person name="Tong Z."/>
            <person name="Xu A."/>
            <person name="Yuan X."/>
            <person name="Wang W."/>
            <person name="Yang Q."/>
            <person name="Chen L."/>
            <person name="Sun Z."/>
            <person name="Wang K."/>
            <person name="Pan B."/>
            <person name="Chen J."/>
            <person name="Bao Y."/>
            <person name="Liu F."/>
            <person name="Qi X."/>
            <person name="Gang D.R."/>
            <person name="Wen J."/>
            <person name="Li J."/>
        </authorList>
    </citation>
    <scope>NUCLEOTIDE SEQUENCE</scope>
    <source>
        <strain evidence="5">Dzin_1.0</strain>
    </source>
</reference>
<protein>
    <recommendedName>
        <fullName evidence="7">Polysaccharide biosynthesis domain-containing protein</fullName>
    </recommendedName>
</protein>
<accession>A0A9D5D2B1</accession>
<dbReference type="NCBIfam" id="TIGR01627">
    <property type="entry name" value="A_thal_3515"/>
    <property type="match status" value="1"/>
</dbReference>
<evidence type="ECO:0000256" key="3">
    <source>
        <dbReference type="ARBA" id="ARBA00022989"/>
    </source>
</evidence>
<dbReference type="GO" id="GO:0045492">
    <property type="term" value="P:xylan biosynthetic process"/>
    <property type="evidence" value="ECO:0007669"/>
    <property type="project" value="InterPro"/>
</dbReference>
<dbReference type="InterPro" id="IPR006514">
    <property type="entry name" value="IRX15/GXM/AGM"/>
</dbReference>
<evidence type="ECO:0000256" key="4">
    <source>
        <dbReference type="ARBA" id="ARBA00023136"/>
    </source>
</evidence>
<keyword evidence="4" id="KW-0472">Membrane</keyword>
<sequence>MNSMSNATVGSQRRMRALAFISFLAIASLLTTTVLHFTSSSSPLCPLPSPLPPHLFDALVHYALVSNASSSHMHSSDLLAISAVLRRRTPCNLLVFGLGPETLLWRALNHGGRTVFLDENEYFTSLFEQRHPGLEAYDVAYTTKVSEFSDLLSAVRAKVKGECRPVQNLLFSDCRLAINDLPNQLYDVAWDVIVIDGPSGYSPASPGRASAIFTAAVMARSQALRPTEVLVHDYERELERVFSDEFLCAENMVGTTGKLAHFVVQPNAATAAAADFCVNHSATSSPADIPP</sequence>
<dbReference type="OrthoDB" id="1896682at2759"/>
<comment type="caution">
    <text evidence="5">The sequence shown here is derived from an EMBL/GenBank/DDBJ whole genome shotgun (WGS) entry which is preliminary data.</text>
</comment>
<organism evidence="5 6">
    <name type="scientific">Dioscorea zingiberensis</name>
    <dbReference type="NCBI Taxonomy" id="325984"/>
    <lineage>
        <taxon>Eukaryota</taxon>
        <taxon>Viridiplantae</taxon>
        <taxon>Streptophyta</taxon>
        <taxon>Embryophyta</taxon>
        <taxon>Tracheophyta</taxon>
        <taxon>Spermatophyta</taxon>
        <taxon>Magnoliopsida</taxon>
        <taxon>Liliopsida</taxon>
        <taxon>Dioscoreales</taxon>
        <taxon>Dioscoreaceae</taxon>
        <taxon>Dioscorea</taxon>
    </lineage>
</organism>
<comment type="subcellular location">
    <subcellularLocation>
        <location evidence="1">Golgi apparatus membrane</location>
        <topology evidence="1">Single-pass membrane protein</topology>
    </subcellularLocation>
</comment>
<dbReference type="AlphaFoldDB" id="A0A9D5D2B1"/>
<keyword evidence="6" id="KW-1185">Reference proteome</keyword>